<dbReference type="InterPro" id="IPR014004">
    <property type="entry name" value="Transpt-assoc_nodulatn_dom_bac"/>
</dbReference>
<keyword evidence="3" id="KW-0677">Repeat</keyword>
<dbReference type="SMART" id="SM00749">
    <property type="entry name" value="BON"/>
    <property type="match status" value="1"/>
</dbReference>
<feature type="signal peptide" evidence="7">
    <location>
        <begin position="1"/>
        <end position="18"/>
    </location>
</feature>
<feature type="compositionally biased region" description="Low complexity" evidence="6">
    <location>
        <begin position="263"/>
        <end position="283"/>
    </location>
</feature>
<feature type="region of interest" description="Disordered" evidence="6">
    <location>
        <begin position="252"/>
        <end position="298"/>
    </location>
</feature>
<dbReference type="PANTHER" id="PTHR34606:SF16">
    <property type="entry name" value="BON DOMAIN-CONTAINING PROTEIN"/>
    <property type="match status" value="1"/>
</dbReference>
<reference evidence="9 10" key="1">
    <citation type="submission" date="2020-10" db="EMBL/GenBank/DDBJ databases">
        <title>Genome sequencing of Massilia sp. LPB0304.</title>
        <authorList>
            <person name="Kim J."/>
        </authorList>
    </citation>
    <scope>NUCLEOTIDE SEQUENCE [LARGE SCALE GENOMIC DNA]</scope>
    <source>
        <strain evidence="9 10">LPB0304</strain>
    </source>
</reference>
<dbReference type="Proteomes" id="UP000593875">
    <property type="component" value="Chromosome"/>
</dbReference>
<keyword evidence="2 7" id="KW-0732">Signal</keyword>
<protein>
    <recommendedName>
        <fullName evidence="5">Osmotically-inducible protein Y</fullName>
    </recommendedName>
</protein>
<feature type="domain" description="BON" evidence="8">
    <location>
        <begin position="305"/>
        <end position="372"/>
    </location>
</feature>
<dbReference type="FunFam" id="3.30.1340.30:FF:000001">
    <property type="entry name" value="Molecular chaperone OsmY"/>
    <property type="match status" value="1"/>
</dbReference>
<organism evidence="9 10">
    <name type="scientific">Massilia litorea</name>
    <dbReference type="NCBI Taxonomy" id="2769491"/>
    <lineage>
        <taxon>Bacteria</taxon>
        <taxon>Pseudomonadati</taxon>
        <taxon>Pseudomonadota</taxon>
        <taxon>Betaproteobacteria</taxon>
        <taxon>Burkholderiales</taxon>
        <taxon>Oxalobacteraceae</taxon>
        <taxon>Telluria group</taxon>
        <taxon>Massilia</taxon>
    </lineage>
</organism>
<comment type="subcellular location">
    <subcellularLocation>
        <location evidence="1">Periplasm</location>
    </subcellularLocation>
</comment>
<dbReference type="RefSeq" id="WP_193688598.1">
    <property type="nucleotide sequence ID" value="NZ_CP062941.1"/>
</dbReference>
<evidence type="ECO:0000256" key="6">
    <source>
        <dbReference type="SAM" id="MobiDB-lite"/>
    </source>
</evidence>
<dbReference type="PROSITE" id="PS50914">
    <property type="entry name" value="BON"/>
    <property type="match status" value="1"/>
</dbReference>
<dbReference type="InterPro" id="IPR007055">
    <property type="entry name" value="BON_dom"/>
</dbReference>
<dbReference type="Pfam" id="PF04972">
    <property type="entry name" value="BON"/>
    <property type="match status" value="1"/>
</dbReference>
<proteinExistence type="predicted"/>
<dbReference type="Gene3D" id="1.10.287.700">
    <property type="entry name" value="Helix hairpin bin"/>
    <property type="match status" value="1"/>
</dbReference>
<evidence type="ECO:0000256" key="3">
    <source>
        <dbReference type="ARBA" id="ARBA00022737"/>
    </source>
</evidence>
<dbReference type="KEGG" id="mlir:LPB04_10420"/>
<sequence>MKTLLATLLATAAGATFAAAPTAALNHDPATYRNVSQKAATEYKAATAKCDTRSGNDKDVCMAEAKAARARTESDAIAKYNNSEKGRASARNKVAEADYEVAKAKCDAKSGADKDSCMDNAKSVRTAALADAKAGREGSGAVGASGSAGLVASTDTKDPAKAAAVAKCEQVAGNANTGCLVDSKGNVTTMAGRAENATERAADNTRAATATAVDKTKAVASTVAEKTKEVASTVVDKTKAVASTVAQKTENAAENVGDKSRQAAANAKENTKDAAATAAVKTDNATDRAADKTRDAGRTTAVAASDTALTTKVKANLLAQPELKSLGIHVETEKGVVMLSGFVESKAEADKAVKAAKETEGVHSVKSAIKVK</sequence>
<dbReference type="GO" id="GO:0042597">
    <property type="term" value="C:periplasmic space"/>
    <property type="evidence" value="ECO:0007669"/>
    <property type="project" value="UniProtKB-SubCell"/>
</dbReference>
<dbReference type="InterPro" id="IPR051686">
    <property type="entry name" value="Lipoprotein_DolP"/>
</dbReference>
<evidence type="ECO:0000256" key="1">
    <source>
        <dbReference type="ARBA" id="ARBA00004418"/>
    </source>
</evidence>
<evidence type="ECO:0000259" key="8">
    <source>
        <dbReference type="PROSITE" id="PS50914"/>
    </source>
</evidence>
<dbReference type="EMBL" id="CP062941">
    <property type="protein sequence ID" value="QOL51625.1"/>
    <property type="molecule type" value="Genomic_DNA"/>
</dbReference>
<accession>A0A7L9UBT1</accession>
<evidence type="ECO:0000313" key="10">
    <source>
        <dbReference type="Proteomes" id="UP000593875"/>
    </source>
</evidence>
<evidence type="ECO:0000256" key="2">
    <source>
        <dbReference type="ARBA" id="ARBA00022729"/>
    </source>
</evidence>
<dbReference type="AlphaFoldDB" id="A0A7L9UBT1"/>
<dbReference type="Gene3D" id="3.30.1340.30">
    <property type="match status" value="1"/>
</dbReference>
<evidence type="ECO:0000256" key="5">
    <source>
        <dbReference type="ARBA" id="ARBA00070588"/>
    </source>
</evidence>
<dbReference type="PANTHER" id="PTHR34606">
    <property type="entry name" value="BON DOMAIN-CONTAINING PROTEIN"/>
    <property type="match status" value="1"/>
</dbReference>
<keyword evidence="10" id="KW-1185">Reference proteome</keyword>
<keyword evidence="4" id="KW-0574">Periplasm</keyword>
<gene>
    <name evidence="9" type="ORF">LPB04_10420</name>
</gene>
<evidence type="ECO:0000256" key="7">
    <source>
        <dbReference type="SAM" id="SignalP"/>
    </source>
</evidence>
<evidence type="ECO:0000313" key="9">
    <source>
        <dbReference type="EMBL" id="QOL51625.1"/>
    </source>
</evidence>
<feature type="compositionally biased region" description="Basic and acidic residues" evidence="6">
    <location>
        <begin position="284"/>
        <end position="297"/>
    </location>
</feature>
<evidence type="ECO:0000256" key="4">
    <source>
        <dbReference type="ARBA" id="ARBA00022764"/>
    </source>
</evidence>
<name>A0A7L9UBT1_9BURK</name>
<feature type="chain" id="PRO_5032781493" description="Osmotically-inducible protein Y" evidence="7">
    <location>
        <begin position="19"/>
        <end position="372"/>
    </location>
</feature>